<evidence type="ECO:0000313" key="1">
    <source>
        <dbReference type="Proteomes" id="UP000694886"/>
    </source>
</evidence>
<dbReference type="KEGG" id="tcc:108663859"/>
<name>A0AB32X3Q2_THECC</name>
<protein>
    <submittedName>
        <fullName evidence="2">Uncharacterized protein LOC108663859</fullName>
    </submittedName>
</protein>
<dbReference type="Gene3D" id="2.40.70.10">
    <property type="entry name" value="Acid Proteases"/>
    <property type="match status" value="1"/>
</dbReference>
<feature type="non-terminal residue" evidence="2">
    <location>
        <position position="161"/>
    </location>
</feature>
<proteinExistence type="predicted"/>
<dbReference type="GeneID" id="108663859"/>
<evidence type="ECO:0000313" key="2">
    <source>
        <dbReference type="RefSeq" id="XP_017985241.1"/>
    </source>
</evidence>
<dbReference type="InterPro" id="IPR021109">
    <property type="entry name" value="Peptidase_aspartic_dom_sf"/>
</dbReference>
<dbReference type="RefSeq" id="XP_017985241.1">
    <property type="nucleotide sequence ID" value="XM_018129752.1"/>
</dbReference>
<accession>A0AB32X3Q2</accession>
<dbReference type="AlphaFoldDB" id="A0AB32X3Q2"/>
<reference evidence="2" key="1">
    <citation type="submission" date="2025-08" db="UniProtKB">
        <authorList>
            <consortium name="RefSeq"/>
        </authorList>
    </citation>
    <scope>IDENTIFICATION</scope>
</reference>
<sequence>MPSYVKFSKDILTKKRKLGQYEIVAFTEECNTIIQNNLPPKLKDLSSFSLPYAIGSSKFFKALCDLSAIVSLMPLSADILAIVRHLYNSVDFLVLEMEEDMEIPLILGRPFLATTSPLINVREGKITFKVGGEESSIFLMQLSILPLQLGALEWMWLMRAR</sequence>
<dbReference type="Proteomes" id="UP000694886">
    <property type="component" value="Unplaced"/>
</dbReference>
<organism evidence="1 2">
    <name type="scientific">Theobroma cacao</name>
    <name type="common">Cacao</name>
    <name type="synonym">Cocoa</name>
    <dbReference type="NCBI Taxonomy" id="3641"/>
    <lineage>
        <taxon>Eukaryota</taxon>
        <taxon>Viridiplantae</taxon>
        <taxon>Streptophyta</taxon>
        <taxon>Embryophyta</taxon>
        <taxon>Tracheophyta</taxon>
        <taxon>Spermatophyta</taxon>
        <taxon>Magnoliopsida</taxon>
        <taxon>eudicotyledons</taxon>
        <taxon>Gunneridae</taxon>
        <taxon>Pentapetalae</taxon>
        <taxon>rosids</taxon>
        <taxon>malvids</taxon>
        <taxon>Malvales</taxon>
        <taxon>Malvaceae</taxon>
        <taxon>Byttnerioideae</taxon>
        <taxon>Theobroma</taxon>
    </lineage>
</organism>
<gene>
    <name evidence="2" type="primary">LOC108663859</name>
</gene>
<dbReference type="PANTHER" id="PTHR33067">
    <property type="entry name" value="RNA-DIRECTED DNA POLYMERASE-RELATED"/>
    <property type="match status" value="1"/>
</dbReference>
<dbReference type="PANTHER" id="PTHR33067:SF31">
    <property type="entry name" value="RNA-DIRECTED DNA POLYMERASE"/>
    <property type="match status" value="1"/>
</dbReference>